<evidence type="ECO:0000256" key="2">
    <source>
        <dbReference type="ARBA" id="ARBA00022670"/>
    </source>
</evidence>
<evidence type="ECO:0000256" key="5">
    <source>
        <dbReference type="ARBA" id="ARBA00022801"/>
    </source>
</evidence>
<feature type="active site" evidence="8">
    <location>
        <position position="341"/>
    </location>
</feature>
<dbReference type="PROSITE" id="PS51767">
    <property type="entry name" value="PEPTIDASE_A1"/>
    <property type="match status" value="1"/>
</dbReference>
<keyword evidence="4" id="KW-0064">Aspartyl protease</keyword>
<evidence type="ECO:0000256" key="8">
    <source>
        <dbReference type="PIRSR" id="PIRSR601461-1"/>
    </source>
</evidence>
<keyword evidence="2" id="KW-0645">Protease</keyword>
<keyword evidence="12" id="KW-1185">Reference proteome</keyword>
<keyword evidence="5" id="KW-0378">Hydrolase</keyword>
<evidence type="ECO:0000256" key="4">
    <source>
        <dbReference type="ARBA" id="ARBA00022750"/>
    </source>
</evidence>
<feature type="signal peptide" evidence="9">
    <location>
        <begin position="1"/>
        <end position="43"/>
    </location>
</feature>
<dbReference type="EMBL" id="JAXIOK010000020">
    <property type="protein sequence ID" value="KAK4746959.1"/>
    <property type="molecule type" value="Genomic_DNA"/>
</dbReference>
<keyword evidence="3 9" id="KW-0732">Signal</keyword>
<dbReference type="InterPro" id="IPR032861">
    <property type="entry name" value="TAXi_N"/>
</dbReference>
<evidence type="ECO:0000256" key="1">
    <source>
        <dbReference type="ARBA" id="ARBA00007447"/>
    </source>
</evidence>
<dbReference type="FunFam" id="2.40.70.10:FF:000022">
    <property type="entry name" value="Aspartyl protease AED3"/>
    <property type="match status" value="1"/>
</dbReference>
<evidence type="ECO:0000259" key="10">
    <source>
        <dbReference type="PROSITE" id="PS51767"/>
    </source>
</evidence>
<dbReference type="PANTHER" id="PTHR13683:SF798">
    <property type="entry name" value="ASPARTYL PROTEASE AED3-LIKE"/>
    <property type="match status" value="1"/>
</dbReference>
<evidence type="ECO:0000256" key="9">
    <source>
        <dbReference type="SAM" id="SignalP"/>
    </source>
</evidence>
<dbReference type="FunFam" id="2.40.70.10:FF:000040">
    <property type="entry name" value="aspartyl protease AED3"/>
    <property type="match status" value="1"/>
</dbReference>
<dbReference type="InterPro" id="IPR033121">
    <property type="entry name" value="PEPTIDASE_A1"/>
</dbReference>
<evidence type="ECO:0000256" key="3">
    <source>
        <dbReference type="ARBA" id="ARBA00022729"/>
    </source>
</evidence>
<dbReference type="InterPro" id="IPR021109">
    <property type="entry name" value="Peptidase_aspartic_dom_sf"/>
</dbReference>
<keyword evidence="7" id="KW-0325">Glycoprotein</keyword>
<accession>A0AAN7GRD7</accession>
<reference evidence="11 12" key="1">
    <citation type="journal article" date="2023" name="Hortic Res">
        <title>Pangenome of water caltrop reveals structural variations and asymmetric subgenome divergence after allopolyploidization.</title>
        <authorList>
            <person name="Zhang X."/>
            <person name="Chen Y."/>
            <person name="Wang L."/>
            <person name="Yuan Y."/>
            <person name="Fang M."/>
            <person name="Shi L."/>
            <person name="Lu R."/>
            <person name="Comes H.P."/>
            <person name="Ma Y."/>
            <person name="Chen Y."/>
            <person name="Huang G."/>
            <person name="Zhou Y."/>
            <person name="Zheng Z."/>
            <person name="Qiu Y."/>
        </authorList>
    </citation>
    <scope>NUCLEOTIDE SEQUENCE [LARGE SCALE GENOMIC DNA]</scope>
    <source>
        <tissue evidence="11">Roots</tissue>
    </source>
</reference>
<dbReference type="Pfam" id="PF14543">
    <property type="entry name" value="TAXi_N"/>
    <property type="match status" value="1"/>
</dbReference>
<dbReference type="GO" id="GO:0004190">
    <property type="term" value="F:aspartic-type endopeptidase activity"/>
    <property type="evidence" value="ECO:0007669"/>
    <property type="project" value="UniProtKB-KW"/>
</dbReference>
<dbReference type="InterPro" id="IPR032799">
    <property type="entry name" value="TAXi_C"/>
</dbReference>
<dbReference type="AlphaFoldDB" id="A0AAN7GRD7"/>
<organism evidence="11 12">
    <name type="scientific">Trapa incisa</name>
    <dbReference type="NCBI Taxonomy" id="236973"/>
    <lineage>
        <taxon>Eukaryota</taxon>
        <taxon>Viridiplantae</taxon>
        <taxon>Streptophyta</taxon>
        <taxon>Embryophyta</taxon>
        <taxon>Tracheophyta</taxon>
        <taxon>Spermatophyta</taxon>
        <taxon>Magnoliopsida</taxon>
        <taxon>eudicotyledons</taxon>
        <taxon>Gunneridae</taxon>
        <taxon>Pentapetalae</taxon>
        <taxon>rosids</taxon>
        <taxon>malvids</taxon>
        <taxon>Myrtales</taxon>
        <taxon>Lythraceae</taxon>
        <taxon>Trapa</taxon>
    </lineage>
</organism>
<feature type="domain" description="Peptidase A1" evidence="10">
    <location>
        <begin position="124"/>
        <end position="455"/>
    </location>
</feature>
<proteinExistence type="inferred from homology"/>
<evidence type="ECO:0000313" key="11">
    <source>
        <dbReference type="EMBL" id="KAK4746959.1"/>
    </source>
</evidence>
<dbReference type="GO" id="GO:0006508">
    <property type="term" value="P:proteolysis"/>
    <property type="evidence" value="ECO:0007669"/>
    <property type="project" value="UniProtKB-KW"/>
</dbReference>
<gene>
    <name evidence="11" type="ORF">SAY87_025996</name>
</gene>
<dbReference type="InterPro" id="IPR001461">
    <property type="entry name" value="Aspartic_peptidase_A1"/>
</dbReference>
<name>A0AAN7GRD7_9MYRT</name>
<evidence type="ECO:0000313" key="12">
    <source>
        <dbReference type="Proteomes" id="UP001345219"/>
    </source>
</evidence>
<evidence type="ECO:0000256" key="7">
    <source>
        <dbReference type="ARBA" id="ARBA00023180"/>
    </source>
</evidence>
<feature type="active site" evidence="8">
    <location>
        <position position="142"/>
    </location>
</feature>
<evidence type="ECO:0000256" key="6">
    <source>
        <dbReference type="ARBA" id="ARBA00023157"/>
    </source>
</evidence>
<dbReference type="PANTHER" id="PTHR13683">
    <property type="entry name" value="ASPARTYL PROTEASES"/>
    <property type="match status" value="1"/>
</dbReference>
<dbReference type="Gene3D" id="2.40.70.10">
    <property type="entry name" value="Acid Proteases"/>
    <property type="match status" value="2"/>
</dbReference>
<dbReference type="Pfam" id="PF14541">
    <property type="entry name" value="TAXi_C"/>
    <property type="match status" value="1"/>
</dbReference>
<comment type="similarity">
    <text evidence="1">Belongs to the peptidase A1 family.</text>
</comment>
<feature type="chain" id="PRO_5042814075" description="Peptidase A1 domain-containing protein" evidence="9">
    <location>
        <begin position="44"/>
        <end position="460"/>
    </location>
</feature>
<sequence>MAPIKPISPLTPSPLPTMSTLQPLIISLLTCHLLLSGLPSSMAASGHGPQCSGPERGSTLRIFHVNSPCSPLRPPAGLSWEESVLRMQAEDQARLQFLSSLAGSRKKSSVPVASGRQIVQSPTYVARVQIGTPEQTMLMALDTSDDAAWVPCSGCIGCSPSTVFDPTRSTSFKTVGCQATQCQQVPNPTCNGSACSFNMTYGGSSIAAGLSQDKFRLATDPVADYTFGCIQKATGTSVPPQGLLGLGRGPLSLVSQAQSMYKSTFSYCLPSFKSLNFSGSLRLGPAGQPVRIKYTPLLRNPRRSSLYYVNLIGIRVGRKVVDIPPEALAFNPATGAGTVFDSGTVFTRLVEPAYVAVRDAFRARMRNAAVSSLGGFDTCYTVPVVAPTITLMFAGVNMTLPMDNILIHSTAGGLTCLAMAAAPSNVNSVLNVIASMQQQNHRVLFDVPNSRLGLSREPCS</sequence>
<dbReference type="SUPFAM" id="SSF50630">
    <property type="entry name" value="Acid proteases"/>
    <property type="match status" value="1"/>
</dbReference>
<dbReference type="Proteomes" id="UP001345219">
    <property type="component" value="Chromosome 20"/>
</dbReference>
<keyword evidence="6" id="KW-1015">Disulfide bond</keyword>
<protein>
    <recommendedName>
        <fullName evidence="10">Peptidase A1 domain-containing protein</fullName>
    </recommendedName>
</protein>
<comment type="caution">
    <text evidence="11">The sequence shown here is derived from an EMBL/GenBank/DDBJ whole genome shotgun (WGS) entry which is preliminary data.</text>
</comment>